<dbReference type="OrthoDB" id="88903at2"/>
<accession>A0A6N7VHY9</accession>
<evidence type="ECO:0000259" key="1">
    <source>
        <dbReference type="Pfam" id="PF07693"/>
    </source>
</evidence>
<dbReference type="AlphaFoldDB" id="A0A6N7VHY9"/>
<sequence length="146" mass="17001">MKRLELMPTDENILKSLQEDIFERNQELQYFIKLLNSIEGPYSIAVNGSWGSGKTFFVKQAKMVLDAYNTDFDMIDEKRNAIKDSLKLKDQQIKNQCCIYYDAWKSDCDLDPIYSLICSITAGYKHFNEKNFKNKDNFPGDILKGM</sequence>
<dbReference type="EMBL" id="VULN01000001">
    <property type="protein sequence ID" value="MSS81239.1"/>
    <property type="molecule type" value="Genomic_DNA"/>
</dbReference>
<comment type="caution">
    <text evidence="2">The sequence shown here is derived from an EMBL/GenBank/DDBJ whole genome shotgun (WGS) entry which is preliminary data.</text>
</comment>
<evidence type="ECO:0000313" key="3">
    <source>
        <dbReference type="Proteomes" id="UP000441455"/>
    </source>
</evidence>
<dbReference type="RefSeq" id="WP_154487424.1">
    <property type="nucleotide sequence ID" value="NZ_VULN01000001.1"/>
</dbReference>
<evidence type="ECO:0000313" key="2">
    <source>
        <dbReference type="EMBL" id="MSS81239.1"/>
    </source>
</evidence>
<proteinExistence type="predicted"/>
<dbReference type="SUPFAM" id="SSF52540">
    <property type="entry name" value="P-loop containing nucleoside triphosphate hydrolases"/>
    <property type="match status" value="1"/>
</dbReference>
<dbReference type="InterPro" id="IPR027417">
    <property type="entry name" value="P-loop_NTPase"/>
</dbReference>
<dbReference type="Pfam" id="PF07693">
    <property type="entry name" value="KAP_NTPase"/>
    <property type="match status" value="1"/>
</dbReference>
<dbReference type="Proteomes" id="UP000441455">
    <property type="component" value="Unassembled WGS sequence"/>
</dbReference>
<gene>
    <name evidence="2" type="ORF">FX155_01200</name>
</gene>
<reference evidence="2 3" key="1">
    <citation type="submission" date="2019-08" db="EMBL/GenBank/DDBJ databases">
        <title>In-depth cultivation of the pig gut microbiome towards novel bacterial diversity and tailored functional studies.</title>
        <authorList>
            <person name="Wylensek D."/>
            <person name="Hitch T.C.A."/>
            <person name="Clavel T."/>
        </authorList>
    </citation>
    <scope>NUCLEOTIDE SEQUENCE [LARGE SCALE GENOMIC DNA]</scope>
    <source>
        <strain evidence="2 3">WCA-389-WT-5B</strain>
    </source>
</reference>
<dbReference type="InterPro" id="IPR011646">
    <property type="entry name" value="KAP_P-loop"/>
</dbReference>
<organism evidence="2 3">
    <name type="scientific">Acidaminococcus fermentans</name>
    <dbReference type="NCBI Taxonomy" id="905"/>
    <lineage>
        <taxon>Bacteria</taxon>
        <taxon>Bacillati</taxon>
        <taxon>Bacillota</taxon>
        <taxon>Negativicutes</taxon>
        <taxon>Acidaminococcales</taxon>
        <taxon>Acidaminococcaceae</taxon>
        <taxon>Acidaminococcus</taxon>
    </lineage>
</organism>
<name>A0A6N7VHY9_ACIFE</name>
<feature type="domain" description="KAP NTPase" evidence="1">
    <location>
        <begin position="29"/>
        <end position="85"/>
    </location>
</feature>
<protein>
    <recommendedName>
        <fullName evidence="1">KAP NTPase domain-containing protein</fullName>
    </recommendedName>
</protein>